<dbReference type="AlphaFoldDB" id="A0AAV1X025"/>
<sequence>MRSSMRRKQEARTALSMLLVKSCSCLFSKVTLLILIGVGACWGRALFILHSKLN</sequence>
<protein>
    <submittedName>
        <fullName evidence="1">Uncharacterized protein</fullName>
    </submittedName>
</protein>
<accession>A0AAV1X025</accession>
<proteinExistence type="predicted"/>
<name>A0AAV1X025_LUPLU</name>
<comment type="caution">
    <text evidence="1">The sequence shown here is derived from an EMBL/GenBank/DDBJ whole genome shotgun (WGS) entry which is preliminary data.</text>
</comment>
<organism evidence="1 2">
    <name type="scientific">Lupinus luteus</name>
    <name type="common">European yellow lupine</name>
    <dbReference type="NCBI Taxonomy" id="3873"/>
    <lineage>
        <taxon>Eukaryota</taxon>
        <taxon>Viridiplantae</taxon>
        <taxon>Streptophyta</taxon>
        <taxon>Embryophyta</taxon>
        <taxon>Tracheophyta</taxon>
        <taxon>Spermatophyta</taxon>
        <taxon>Magnoliopsida</taxon>
        <taxon>eudicotyledons</taxon>
        <taxon>Gunneridae</taxon>
        <taxon>Pentapetalae</taxon>
        <taxon>rosids</taxon>
        <taxon>fabids</taxon>
        <taxon>Fabales</taxon>
        <taxon>Fabaceae</taxon>
        <taxon>Papilionoideae</taxon>
        <taxon>50 kb inversion clade</taxon>
        <taxon>genistoids sensu lato</taxon>
        <taxon>core genistoids</taxon>
        <taxon>Genisteae</taxon>
        <taxon>Lupinus</taxon>
    </lineage>
</organism>
<reference evidence="1 2" key="1">
    <citation type="submission" date="2024-03" db="EMBL/GenBank/DDBJ databases">
        <authorList>
            <person name="Martinez-Hernandez J."/>
        </authorList>
    </citation>
    <scope>NUCLEOTIDE SEQUENCE [LARGE SCALE GENOMIC DNA]</scope>
</reference>
<dbReference type="Proteomes" id="UP001497480">
    <property type="component" value="Unassembled WGS sequence"/>
</dbReference>
<evidence type="ECO:0000313" key="2">
    <source>
        <dbReference type="Proteomes" id="UP001497480"/>
    </source>
</evidence>
<keyword evidence="2" id="KW-1185">Reference proteome</keyword>
<dbReference type="EMBL" id="CAXHTB010000011">
    <property type="protein sequence ID" value="CAL0315006.1"/>
    <property type="molecule type" value="Genomic_DNA"/>
</dbReference>
<gene>
    <name evidence="1" type="ORF">LLUT_LOCUS16066</name>
</gene>
<evidence type="ECO:0000313" key="1">
    <source>
        <dbReference type="EMBL" id="CAL0315006.1"/>
    </source>
</evidence>